<protein>
    <submittedName>
        <fullName evidence="5">Putative Sulfotransferase family cytosolic 2B member 1</fullName>
    </submittedName>
</protein>
<dbReference type="Pfam" id="PF13432">
    <property type="entry name" value="TPR_16"/>
    <property type="match status" value="1"/>
</dbReference>
<dbReference type="AlphaFoldDB" id="A0A1Y2K7H9"/>
<sequence length="457" mass="51937">MLMPASVEETLQTIANMSTEELIEAGKEAQQMGRFEEGVFLAQEALKREPENSDVLTLLGTLAYRAGRKEEAIKVLAHAVELNPGSPDLLYNLGVVLADQDHAEWAKSCFESVLKIDPMFRGANLQLGRYRIERYEVGEAMEHYRRELEINPGQPQTHFELSQILKHFSRFEEADRHLHMALEREPELAQNAAYHGEHPAELAVADEPQNFLIVSYPKCGTHLISDVAQGITGNPFYWPNEESSNLVTEKLLTEMPDGAFPIGHWYPTESLVAALKERNYRVIIQYRDPRDQLVSFYYHYMDEKATKENYIGNIVRLLPKEQALTLLLAGFNGADDAHTSGSTAIMDNWIQQWIESGVPYQIVTFEQMVEHKAESIDRISRFIGYPMDAARRDAIVEKTAFNKPSATMAANKLPSSFKRKGKSGDWVNHLLPEHKTLFKLLAGQLLVRLGYEKGYVW</sequence>
<dbReference type="SUPFAM" id="SSF52540">
    <property type="entry name" value="P-loop containing nucleoside triphosphate hydrolases"/>
    <property type="match status" value="1"/>
</dbReference>
<feature type="repeat" description="TPR" evidence="3">
    <location>
        <begin position="53"/>
        <end position="86"/>
    </location>
</feature>
<evidence type="ECO:0000256" key="2">
    <source>
        <dbReference type="ARBA" id="ARBA00022679"/>
    </source>
</evidence>
<dbReference type="Pfam" id="PF00685">
    <property type="entry name" value="Sulfotransfer_1"/>
    <property type="match status" value="1"/>
</dbReference>
<dbReference type="PROSITE" id="PS50005">
    <property type="entry name" value="TPR"/>
    <property type="match status" value="3"/>
</dbReference>
<name>A0A1Y2K7H9_9PROT</name>
<keyword evidence="2 5" id="KW-0808">Transferase</keyword>
<dbReference type="STRING" id="1434232.MAIT1_04335"/>
<dbReference type="InterPro" id="IPR000863">
    <property type="entry name" value="Sulfotransferase_dom"/>
</dbReference>
<comment type="caution">
    <text evidence="5">The sequence shown here is derived from an EMBL/GenBank/DDBJ whole genome shotgun (WGS) entry which is preliminary data.</text>
</comment>
<dbReference type="Gene3D" id="3.40.50.300">
    <property type="entry name" value="P-loop containing nucleotide triphosphate hydrolases"/>
    <property type="match status" value="1"/>
</dbReference>
<evidence type="ECO:0000256" key="1">
    <source>
        <dbReference type="ARBA" id="ARBA00005771"/>
    </source>
</evidence>
<comment type="similarity">
    <text evidence="1">Belongs to the sulfotransferase 1 family.</text>
</comment>
<accession>A0A1Y2K7H9</accession>
<dbReference type="InterPro" id="IPR019734">
    <property type="entry name" value="TPR_rpt"/>
</dbReference>
<dbReference type="SUPFAM" id="SSF48452">
    <property type="entry name" value="TPR-like"/>
    <property type="match status" value="1"/>
</dbReference>
<keyword evidence="3" id="KW-0802">TPR repeat</keyword>
<dbReference type="EMBL" id="LVJN01000019">
    <property type="protein sequence ID" value="OSM04421.1"/>
    <property type="molecule type" value="Genomic_DNA"/>
</dbReference>
<organism evidence="5 6">
    <name type="scientific">Magnetofaba australis IT-1</name>
    <dbReference type="NCBI Taxonomy" id="1434232"/>
    <lineage>
        <taxon>Bacteria</taxon>
        <taxon>Pseudomonadati</taxon>
        <taxon>Pseudomonadota</taxon>
        <taxon>Magnetococcia</taxon>
        <taxon>Magnetococcales</taxon>
        <taxon>Magnetococcaceae</taxon>
        <taxon>Magnetofaba</taxon>
    </lineage>
</organism>
<evidence type="ECO:0000256" key="3">
    <source>
        <dbReference type="PROSITE-ProRule" id="PRU00339"/>
    </source>
</evidence>
<dbReference type="InterPro" id="IPR027417">
    <property type="entry name" value="P-loop_NTPase"/>
</dbReference>
<evidence type="ECO:0000259" key="4">
    <source>
        <dbReference type="Pfam" id="PF00685"/>
    </source>
</evidence>
<dbReference type="GO" id="GO:0008146">
    <property type="term" value="F:sulfotransferase activity"/>
    <property type="evidence" value="ECO:0007669"/>
    <property type="project" value="InterPro"/>
</dbReference>
<dbReference type="Gene3D" id="1.25.40.10">
    <property type="entry name" value="Tetratricopeptide repeat domain"/>
    <property type="match status" value="1"/>
</dbReference>
<dbReference type="PANTHER" id="PTHR11783">
    <property type="entry name" value="SULFOTRANSFERASE SULT"/>
    <property type="match status" value="1"/>
</dbReference>
<evidence type="ECO:0000313" key="5">
    <source>
        <dbReference type="EMBL" id="OSM04421.1"/>
    </source>
</evidence>
<evidence type="ECO:0000313" key="6">
    <source>
        <dbReference type="Proteomes" id="UP000194003"/>
    </source>
</evidence>
<feature type="domain" description="Sulfotransferase" evidence="4">
    <location>
        <begin position="209"/>
        <end position="440"/>
    </location>
</feature>
<dbReference type="InterPro" id="IPR011990">
    <property type="entry name" value="TPR-like_helical_dom_sf"/>
</dbReference>
<gene>
    <name evidence="5" type="ORF">MAIT1_04335</name>
</gene>
<feature type="repeat" description="TPR" evidence="3">
    <location>
        <begin position="87"/>
        <end position="120"/>
    </location>
</feature>
<reference evidence="5 6" key="1">
    <citation type="journal article" date="2016" name="BMC Genomics">
        <title>Combined genomic and structural analyses of a cultured magnetotactic bacterium reveals its niche adaptation to a dynamic environment.</title>
        <authorList>
            <person name="Araujo A.C."/>
            <person name="Morillo V."/>
            <person name="Cypriano J."/>
            <person name="Teixeira L.C."/>
            <person name="Leao P."/>
            <person name="Lyra S."/>
            <person name="Almeida L.G."/>
            <person name="Bazylinski D.A."/>
            <person name="Vasconcellos A.T."/>
            <person name="Abreu F."/>
            <person name="Lins U."/>
        </authorList>
    </citation>
    <scope>NUCLEOTIDE SEQUENCE [LARGE SCALE GENOMIC DNA]</scope>
    <source>
        <strain evidence="5 6">IT-1</strain>
    </source>
</reference>
<dbReference type="Pfam" id="PF13181">
    <property type="entry name" value="TPR_8"/>
    <property type="match status" value="1"/>
</dbReference>
<keyword evidence="6" id="KW-1185">Reference proteome</keyword>
<feature type="repeat" description="TPR" evidence="3">
    <location>
        <begin position="121"/>
        <end position="154"/>
    </location>
</feature>
<dbReference type="SMART" id="SM00028">
    <property type="entry name" value="TPR"/>
    <property type="match status" value="5"/>
</dbReference>
<dbReference type="Proteomes" id="UP000194003">
    <property type="component" value="Unassembled WGS sequence"/>
</dbReference>
<proteinExistence type="inferred from homology"/>